<feature type="transmembrane region" description="Helical" evidence="6">
    <location>
        <begin position="195"/>
        <end position="217"/>
    </location>
</feature>
<dbReference type="InParanoid" id="A0A0L0HI42"/>
<evidence type="ECO:0000256" key="1">
    <source>
        <dbReference type="ARBA" id="ARBA00004141"/>
    </source>
</evidence>
<evidence type="ECO:0000313" key="8">
    <source>
        <dbReference type="Proteomes" id="UP000053201"/>
    </source>
</evidence>
<evidence type="ECO:0008006" key="9">
    <source>
        <dbReference type="Google" id="ProtNLM"/>
    </source>
</evidence>
<reference evidence="7 8" key="1">
    <citation type="submission" date="2009-08" db="EMBL/GenBank/DDBJ databases">
        <title>The Genome Sequence of Spizellomyces punctatus strain DAOM BR117.</title>
        <authorList>
            <consortium name="The Broad Institute Genome Sequencing Platform"/>
            <person name="Russ C."/>
            <person name="Cuomo C."/>
            <person name="Shea T."/>
            <person name="Young S.K."/>
            <person name="Zeng Q."/>
            <person name="Koehrsen M."/>
            <person name="Haas B."/>
            <person name="Borodovsky M."/>
            <person name="Guigo R."/>
            <person name="Alvarado L."/>
            <person name="Berlin A."/>
            <person name="Bochicchio J."/>
            <person name="Borenstein D."/>
            <person name="Chapman S."/>
            <person name="Chen Z."/>
            <person name="Engels R."/>
            <person name="Freedman E."/>
            <person name="Gellesch M."/>
            <person name="Goldberg J."/>
            <person name="Griggs A."/>
            <person name="Gujja S."/>
            <person name="Heiman D."/>
            <person name="Hepburn T."/>
            <person name="Howarth C."/>
            <person name="Jen D."/>
            <person name="Larson L."/>
            <person name="Lewis B."/>
            <person name="Mehta T."/>
            <person name="Park D."/>
            <person name="Pearson M."/>
            <person name="Roberts A."/>
            <person name="Saif S."/>
            <person name="Shenoy N."/>
            <person name="Sisk P."/>
            <person name="Stolte C."/>
            <person name="Sykes S."/>
            <person name="Thomson T."/>
            <person name="Walk T."/>
            <person name="White J."/>
            <person name="Yandava C."/>
            <person name="Burger G."/>
            <person name="Gray M.W."/>
            <person name="Holland P.W.H."/>
            <person name="King N."/>
            <person name="Lang F.B.F."/>
            <person name="Roger A.J."/>
            <person name="Ruiz-Trillo I."/>
            <person name="Lander E."/>
            <person name="Nusbaum C."/>
        </authorList>
    </citation>
    <scope>NUCLEOTIDE SEQUENCE [LARGE SCALE GENOMIC DNA]</scope>
    <source>
        <strain evidence="7 8">DAOM BR117</strain>
    </source>
</reference>
<dbReference type="AlphaFoldDB" id="A0A0L0HI42"/>
<feature type="compositionally biased region" description="Polar residues" evidence="5">
    <location>
        <begin position="26"/>
        <end position="35"/>
    </location>
</feature>
<organism evidence="7 8">
    <name type="scientific">Spizellomyces punctatus (strain DAOM BR117)</name>
    <dbReference type="NCBI Taxonomy" id="645134"/>
    <lineage>
        <taxon>Eukaryota</taxon>
        <taxon>Fungi</taxon>
        <taxon>Fungi incertae sedis</taxon>
        <taxon>Chytridiomycota</taxon>
        <taxon>Chytridiomycota incertae sedis</taxon>
        <taxon>Chytridiomycetes</taxon>
        <taxon>Spizellomycetales</taxon>
        <taxon>Spizellomycetaceae</taxon>
        <taxon>Spizellomyces</taxon>
    </lineage>
</organism>
<gene>
    <name evidence="7" type="ORF">SPPG_04810</name>
</gene>
<dbReference type="VEuPathDB" id="FungiDB:SPPG_04810"/>
<sequence>MPESPHRTSQKPPPIPSKNIERYSKGTVNSQSTPRYSYILPPSIVVRDSLEIRGKTNDPLYVVASSKPNPEIYDDENPRSNMDDQPAAPRNAAQRISRYSARSYISNLSYLNKKNLARFGRSKTTFLISNSVLMFISLAIALFGLFTFINHYPMAPLVRLVCADLLFLITLTTALFASIGFVGFLGAFLHRKKLLTIYSILLWPVLGAAIVAGYIAYKDVNGNEWSENLSERWVVYGERRADIQNKYACCGFYSALDRPLLVDHCVLSSAPSASTANAPNPHRRNHLFKRQETPADATPLRKQVARDPADMQGCYEPWNEFARWILRMIYICAFSSIPLVLFVFIIGLLAVNHIYD</sequence>
<keyword evidence="2 6" id="KW-0812">Transmembrane</keyword>
<evidence type="ECO:0000256" key="6">
    <source>
        <dbReference type="SAM" id="Phobius"/>
    </source>
</evidence>
<dbReference type="GO" id="GO:0016020">
    <property type="term" value="C:membrane"/>
    <property type="evidence" value="ECO:0007669"/>
    <property type="project" value="UniProtKB-SubCell"/>
</dbReference>
<keyword evidence="4 6" id="KW-0472">Membrane</keyword>
<evidence type="ECO:0000256" key="2">
    <source>
        <dbReference type="ARBA" id="ARBA00022692"/>
    </source>
</evidence>
<protein>
    <recommendedName>
        <fullName evidence="9">Tetraspanin Tsp2</fullName>
    </recommendedName>
</protein>
<dbReference type="GeneID" id="27688240"/>
<proteinExistence type="predicted"/>
<dbReference type="Proteomes" id="UP000053201">
    <property type="component" value="Unassembled WGS sequence"/>
</dbReference>
<evidence type="ECO:0000256" key="3">
    <source>
        <dbReference type="ARBA" id="ARBA00022989"/>
    </source>
</evidence>
<evidence type="ECO:0000256" key="4">
    <source>
        <dbReference type="ARBA" id="ARBA00023136"/>
    </source>
</evidence>
<dbReference type="Pfam" id="PF00335">
    <property type="entry name" value="Tetraspanin"/>
    <property type="match status" value="1"/>
</dbReference>
<dbReference type="RefSeq" id="XP_016608533.1">
    <property type="nucleotide sequence ID" value="XM_016753044.1"/>
</dbReference>
<dbReference type="InterPro" id="IPR018499">
    <property type="entry name" value="Tetraspanin/Peripherin"/>
</dbReference>
<feature type="region of interest" description="Disordered" evidence="5">
    <location>
        <begin position="1"/>
        <end position="35"/>
    </location>
</feature>
<name>A0A0L0HI42_SPIPD</name>
<evidence type="ECO:0000313" key="7">
    <source>
        <dbReference type="EMBL" id="KND00494.1"/>
    </source>
</evidence>
<comment type="subcellular location">
    <subcellularLocation>
        <location evidence="1">Membrane</location>
        <topology evidence="1">Multi-pass membrane protein</topology>
    </subcellularLocation>
</comment>
<dbReference type="STRING" id="645134.A0A0L0HI42"/>
<feature type="transmembrane region" description="Helical" evidence="6">
    <location>
        <begin position="166"/>
        <end position="188"/>
    </location>
</feature>
<accession>A0A0L0HI42</accession>
<feature type="transmembrane region" description="Helical" evidence="6">
    <location>
        <begin position="328"/>
        <end position="351"/>
    </location>
</feature>
<keyword evidence="8" id="KW-1185">Reference proteome</keyword>
<dbReference type="OrthoDB" id="2156690at2759"/>
<dbReference type="OMA" id="KWWLLFS"/>
<evidence type="ECO:0000256" key="5">
    <source>
        <dbReference type="SAM" id="MobiDB-lite"/>
    </source>
</evidence>
<keyword evidence="3 6" id="KW-1133">Transmembrane helix</keyword>
<dbReference type="EMBL" id="KQ257456">
    <property type="protein sequence ID" value="KND00494.1"/>
    <property type="molecule type" value="Genomic_DNA"/>
</dbReference>
<feature type="transmembrane region" description="Helical" evidence="6">
    <location>
        <begin position="124"/>
        <end position="146"/>
    </location>
</feature>
<dbReference type="eggNOG" id="ENOG502S28M">
    <property type="taxonomic scope" value="Eukaryota"/>
</dbReference>
<feature type="region of interest" description="Disordered" evidence="5">
    <location>
        <begin position="66"/>
        <end position="92"/>
    </location>
</feature>